<accession>A0AAV2JH37</accession>
<organism evidence="1 2">
    <name type="scientific">Knipowitschia caucasica</name>
    <name type="common">Caucasian dwarf goby</name>
    <name type="synonym">Pomatoschistus caucasicus</name>
    <dbReference type="NCBI Taxonomy" id="637954"/>
    <lineage>
        <taxon>Eukaryota</taxon>
        <taxon>Metazoa</taxon>
        <taxon>Chordata</taxon>
        <taxon>Craniata</taxon>
        <taxon>Vertebrata</taxon>
        <taxon>Euteleostomi</taxon>
        <taxon>Actinopterygii</taxon>
        <taxon>Neopterygii</taxon>
        <taxon>Teleostei</taxon>
        <taxon>Neoteleostei</taxon>
        <taxon>Acanthomorphata</taxon>
        <taxon>Gobiaria</taxon>
        <taxon>Gobiiformes</taxon>
        <taxon>Gobioidei</taxon>
        <taxon>Gobiidae</taxon>
        <taxon>Gobiinae</taxon>
        <taxon>Knipowitschia</taxon>
    </lineage>
</organism>
<sequence length="109" mass="12341">MSSCSINHIWTAGDPWFVQCDKDWPVCLLMARRPWAVLLALGLFIVKLHPVTLINISEVVGRPRCLSLHWMKSERTFLIATSEIHQGALESQVQFRAQRQSAVTVATLL</sequence>
<dbReference type="EMBL" id="OZ035834">
    <property type="protein sequence ID" value="CAL1575711.1"/>
    <property type="molecule type" value="Genomic_DNA"/>
</dbReference>
<proteinExistence type="predicted"/>
<keyword evidence="2" id="KW-1185">Reference proteome</keyword>
<evidence type="ECO:0000313" key="1">
    <source>
        <dbReference type="EMBL" id="CAL1575711.1"/>
    </source>
</evidence>
<dbReference type="AlphaFoldDB" id="A0AAV2JH37"/>
<reference evidence="1 2" key="1">
    <citation type="submission" date="2024-04" db="EMBL/GenBank/DDBJ databases">
        <authorList>
            <person name="Waldvogel A.-M."/>
            <person name="Schoenle A."/>
        </authorList>
    </citation>
    <scope>NUCLEOTIDE SEQUENCE [LARGE SCALE GENOMIC DNA]</scope>
</reference>
<evidence type="ECO:0000313" key="2">
    <source>
        <dbReference type="Proteomes" id="UP001497482"/>
    </source>
</evidence>
<name>A0AAV2JH37_KNICA</name>
<protein>
    <submittedName>
        <fullName evidence="1">Uncharacterized protein</fullName>
    </submittedName>
</protein>
<dbReference type="Proteomes" id="UP001497482">
    <property type="component" value="Chromosome 12"/>
</dbReference>
<gene>
    <name evidence="1" type="ORF">KC01_LOCUS7222</name>
</gene>